<evidence type="ECO:0000313" key="11">
    <source>
        <dbReference type="Proteomes" id="UP000266292"/>
    </source>
</evidence>
<dbReference type="GO" id="GO:0008241">
    <property type="term" value="F:peptidyl-dipeptidase activity"/>
    <property type="evidence" value="ECO:0007669"/>
    <property type="project" value="InterPro"/>
</dbReference>
<dbReference type="EMBL" id="CP021235">
    <property type="protein sequence ID" value="ARS35041.1"/>
    <property type="molecule type" value="Genomic_DNA"/>
</dbReference>
<name>A0A1X9YQD2_9BACT</name>
<dbReference type="PANTHER" id="PTHR10514:SF27">
    <property type="entry name" value="ANGIOTENSIN-CONVERTING ENZYME"/>
    <property type="match status" value="1"/>
</dbReference>
<dbReference type="SUPFAM" id="SSF55486">
    <property type="entry name" value="Metalloproteases ('zincins'), catalytic domain"/>
    <property type="match status" value="1"/>
</dbReference>
<evidence type="ECO:0000256" key="6">
    <source>
        <dbReference type="PIRSR" id="PIRSR601548-2"/>
    </source>
</evidence>
<feature type="active site" description="Proton acceptor 2" evidence="5">
    <location>
        <position position="379"/>
    </location>
</feature>
<proteinExistence type="predicted"/>
<feature type="binding site" evidence="7">
    <location>
        <position position="382"/>
    </location>
    <ligand>
        <name>Zn(2+)</name>
        <dbReference type="ChEBI" id="CHEBI:29105"/>
        <label>1</label>
        <note>catalytic</note>
    </ligand>
</feature>
<evidence type="ECO:0000256" key="3">
    <source>
        <dbReference type="ARBA" id="ARBA00023180"/>
    </source>
</evidence>
<feature type="active site" description="Proton donor 2" evidence="5">
    <location>
        <position position="509"/>
    </location>
</feature>
<organism evidence="10 11">
    <name type="scientific">Pontibacter actiniarum</name>
    <dbReference type="NCBI Taxonomy" id="323450"/>
    <lineage>
        <taxon>Bacteria</taxon>
        <taxon>Pseudomonadati</taxon>
        <taxon>Bacteroidota</taxon>
        <taxon>Cytophagia</taxon>
        <taxon>Cytophagales</taxon>
        <taxon>Hymenobacteraceae</taxon>
        <taxon>Pontibacter</taxon>
    </lineage>
</organism>
<reference evidence="11" key="1">
    <citation type="submission" date="2017-05" db="EMBL/GenBank/DDBJ databases">
        <authorList>
            <person name="Ray J."/>
            <person name="Price M."/>
            <person name="Deutschbauer A."/>
        </authorList>
    </citation>
    <scope>NUCLEOTIDE SEQUENCE [LARGE SCALE GENOMIC DNA]</scope>
    <source>
        <strain evidence="11">DSM 19842</strain>
    </source>
</reference>
<keyword evidence="7" id="KW-0862">Zinc</keyword>
<accession>A0A1X9YQD2</accession>
<feature type="binding site" evidence="7">
    <location>
        <position position="408"/>
    </location>
    <ligand>
        <name>Zn(2+)</name>
        <dbReference type="ChEBI" id="CHEBI:29105"/>
        <label>1</label>
        <note>catalytic</note>
    </ligand>
</feature>
<dbReference type="PANTHER" id="PTHR10514">
    <property type="entry name" value="ANGIOTENSIN-CONVERTING ENZYME"/>
    <property type="match status" value="1"/>
</dbReference>
<dbReference type="PROSITE" id="PS52011">
    <property type="entry name" value="PEPTIDASE_M2"/>
    <property type="match status" value="1"/>
</dbReference>
<evidence type="ECO:0000256" key="7">
    <source>
        <dbReference type="PIRSR" id="PIRSR601548-3"/>
    </source>
</evidence>
<feature type="active site" description="Proton donor 1" evidence="4">
    <location>
        <position position="509"/>
    </location>
</feature>
<sequence length="609" mass="69845">MKKLIFTGLTAAVLLSSCSSQKTEGAGTEATAVMTEVQQEAQTFLDQYSQTYQDLYTKSAEAEWASNTRIVEGDTTNAAATRRANEAFAAFTGSAENIEKAKAMLKKKDQLTPLQVKQFEAILYAGANNPQIIPEVVKARIKAETEQTEKLYGFDYRIYEKSVSTNDIDNILKDEKDLKKRLDAWQASKEVGPGLKEGLLDLRELRNKTVQSLGYDDYFTYQASDYGMSRPEMMELMQQINKELRPLYRELHTYARYELAKKYGAKEVPDYLPAHWLPNRWGQDWSSMVNVEGIDLDAALKPKGAEWLVQQGERFYTSLGFPSLPQTFYTKSSLYPLPANANYKKNNHASAWHMDLDKDVRSLMSVEPNSEWYETTHHELGHIYYYMTYTNPDVPVLLREGANRAYHEAIGSLMGLAATQKPFLAELNLIDKNTQTDEVQTLLKEALNYVVFIPFSSGVMSEWENDFYANNLPADQLNKRWWELKKQYQGIVPPTDRGENYLDPATKTHINDDAAQYYDYAMSYVILFQLHDHIARNILKQDPHATNYYGSKEVGNFLRDIMYPGASADWREMLKEKTGEELSARAMVAYFQPLMDYLKEQNKGRKYTL</sequence>
<keyword evidence="7" id="KW-0479">Metal-binding</keyword>
<feature type="binding site" evidence="8">
    <location>
        <position position="408"/>
    </location>
    <ligand>
        <name>Zn(2+)</name>
        <dbReference type="ChEBI" id="CHEBI:29105"/>
        <label>2</label>
        <note>catalytic</note>
    </ligand>
</feature>
<dbReference type="KEGG" id="pact:CA264_06060"/>
<dbReference type="InterPro" id="IPR001548">
    <property type="entry name" value="Peptidase_M2"/>
</dbReference>
<dbReference type="STRING" id="709015.GCA_000472485_01214"/>
<evidence type="ECO:0000256" key="8">
    <source>
        <dbReference type="PIRSR" id="PIRSR601548-8"/>
    </source>
</evidence>
<dbReference type="GO" id="GO:0006508">
    <property type="term" value="P:proteolysis"/>
    <property type="evidence" value="ECO:0007669"/>
    <property type="project" value="InterPro"/>
</dbReference>
<keyword evidence="11" id="KW-1185">Reference proteome</keyword>
<protein>
    <submittedName>
        <fullName evidence="10">Peptidase</fullName>
    </submittedName>
</protein>
<keyword evidence="2" id="KW-1015">Disulfide bond</keyword>
<evidence type="ECO:0000256" key="5">
    <source>
        <dbReference type="PIRSR" id="PIRSR601548-11"/>
    </source>
</evidence>
<gene>
    <name evidence="10" type="ORF">CA264_06060</name>
</gene>
<dbReference type="Proteomes" id="UP000266292">
    <property type="component" value="Chromosome"/>
</dbReference>
<evidence type="ECO:0000256" key="9">
    <source>
        <dbReference type="SAM" id="SignalP"/>
    </source>
</evidence>
<dbReference type="GO" id="GO:0016020">
    <property type="term" value="C:membrane"/>
    <property type="evidence" value="ECO:0007669"/>
    <property type="project" value="InterPro"/>
</dbReference>
<dbReference type="RefSeq" id="WP_025605493.1">
    <property type="nucleotide sequence ID" value="NZ_CP021235.1"/>
</dbReference>
<feature type="chain" id="PRO_5011003637" evidence="9">
    <location>
        <begin position="23"/>
        <end position="609"/>
    </location>
</feature>
<keyword evidence="3" id="KW-0325">Glycoprotein</keyword>
<evidence type="ECO:0000256" key="2">
    <source>
        <dbReference type="ARBA" id="ARBA00023157"/>
    </source>
</evidence>
<dbReference type="Gene3D" id="1.10.1370.30">
    <property type="match status" value="1"/>
</dbReference>
<dbReference type="AlphaFoldDB" id="A0A1X9YQD2"/>
<keyword evidence="1 9" id="KW-0732">Signal</keyword>
<feature type="binding site" evidence="6">
    <location>
        <position position="226"/>
    </location>
    <ligand>
        <name>chloride</name>
        <dbReference type="ChEBI" id="CHEBI:17996"/>
        <label>1</label>
    </ligand>
</feature>
<evidence type="ECO:0000313" key="10">
    <source>
        <dbReference type="EMBL" id="ARS35041.1"/>
    </source>
</evidence>
<dbReference type="PRINTS" id="PR00791">
    <property type="entry name" value="PEPDIPTASEA"/>
</dbReference>
<dbReference type="GO" id="GO:0008237">
    <property type="term" value="F:metallopeptidase activity"/>
    <property type="evidence" value="ECO:0007669"/>
    <property type="project" value="InterPro"/>
</dbReference>
<feature type="binding site" evidence="8">
    <location>
        <position position="382"/>
    </location>
    <ligand>
        <name>Zn(2+)</name>
        <dbReference type="ChEBI" id="CHEBI:29105"/>
        <label>2</label>
        <note>catalytic</note>
    </ligand>
</feature>
<dbReference type="PROSITE" id="PS51257">
    <property type="entry name" value="PROKAR_LIPOPROTEIN"/>
    <property type="match status" value="1"/>
</dbReference>
<dbReference type="CDD" id="cd06461">
    <property type="entry name" value="M2_ACE"/>
    <property type="match status" value="1"/>
</dbReference>
<evidence type="ECO:0000256" key="1">
    <source>
        <dbReference type="ARBA" id="ARBA00022729"/>
    </source>
</evidence>
<feature type="active site" description="Proton acceptor 1" evidence="4">
    <location>
        <position position="379"/>
    </location>
</feature>
<feature type="signal peptide" evidence="9">
    <location>
        <begin position="1"/>
        <end position="22"/>
    </location>
</feature>
<feature type="binding site" evidence="7">
    <location>
        <position position="378"/>
    </location>
    <ligand>
        <name>Zn(2+)</name>
        <dbReference type="ChEBI" id="CHEBI:29105"/>
        <label>1</label>
        <note>catalytic</note>
    </ligand>
</feature>
<dbReference type="Pfam" id="PF01401">
    <property type="entry name" value="Peptidase_M2"/>
    <property type="match status" value="1"/>
</dbReference>
<evidence type="ECO:0000256" key="4">
    <source>
        <dbReference type="PIRSR" id="PIRSR601548-1"/>
    </source>
</evidence>
<dbReference type="OrthoDB" id="9762795at2"/>
<feature type="binding site" evidence="8">
    <location>
        <position position="378"/>
    </location>
    <ligand>
        <name>Zn(2+)</name>
        <dbReference type="ChEBI" id="CHEBI:29105"/>
        <label>2</label>
        <note>catalytic</note>
    </ligand>
</feature>